<dbReference type="PROSITE" id="PS50103">
    <property type="entry name" value="ZF_C3H1"/>
    <property type="match status" value="2"/>
</dbReference>
<evidence type="ECO:0000256" key="6">
    <source>
        <dbReference type="ARBA" id="ARBA00022833"/>
    </source>
</evidence>
<evidence type="ECO:0000313" key="15">
    <source>
        <dbReference type="Proteomes" id="UP000007646"/>
    </source>
</evidence>
<organism evidence="14 15">
    <name type="scientific">Loxodonta africana</name>
    <name type="common">African elephant</name>
    <dbReference type="NCBI Taxonomy" id="9785"/>
    <lineage>
        <taxon>Eukaryota</taxon>
        <taxon>Metazoa</taxon>
        <taxon>Chordata</taxon>
        <taxon>Craniata</taxon>
        <taxon>Vertebrata</taxon>
        <taxon>Euteleostomi</taxon>
        <taxon>Mammalia</taxon>
        <taxon>Eutheria</taxon>
        <taxon>Afrotheria</taxon>
        <taxon>Proboscidea</taxon>
        <taxon>Elephantidae</taxon>
        <taxon>Loxodonta</taxon>
    </lineage>
</organism>
<dbReference type="Ensembl" id="ENSLAFT00000033693.1">
    <property type="protein sequence ID" value="ENSLAFP00000029013.1"/>
    <property type="gene ID" value="ENSLAFG00000004265.4"/>
</dbReference>
<gene>
    <name evidence="14" type="primary">ZFP36L2</name>
</gene>
<dbReference type="GO" id="GO:0061158">
    <property type="term" value="P:3'-UTR-mediated mRNA destabilization"/>
    <property type="evidence" value="ECO:0007669"/>
    <property type="project" value="UniProtKB-UniRule"/>
</dbReference>
<keyword evidence="7" id="KW-0694">RNA-binding</keyword>
<keyword evidence="15" id="KW-1185">Reference proteome</keyword>
<dbReference type="InterPro" id="IPR000571">
    <property type="entry name" value="Znf_CCCH"/>
</dbReference>
<dbReference type="InterPro" id="IPR036855">
    <property type="entry name" value="Znf_CCCH_sf"/>
</dbReference>
<feature type="region of interest" description="Disordered" evidence="12">
    <location>
        <begin position="68"/>
        <end position="103"/>
    </location>
</feature>
<protein>
    <recommendedName>
        <fullName evidence="11">mRNA decay activator protein ZFP36</fullName>
    </recommendedName>
    <alternativeName>
        <fullName evidence="11">Zinc finger protein 36</fullName>
    </alternativeName>
</protein>
<proteinExistence type="predicted"/>
<evidence type="ECO:0000256" key="8">
    <source>
        <dbReference type="ARBA" id="ARBA00023242"/>
    </source>
</evidence>
<dbReference type="FunFam" id="4.10.1000.10:FF:000002">
    <property type="entry name" value="Zinc finger protein 36, C3H1 type-like 1"/>
    <property type="match status" value="1"/>
</dbReference>
<dbReference type="AlphaFoldDB" id="G3UMF4"/>
<feature type="compositionally biased region" description="Low complexity" evidence="12">
    <location>
        <begin position="436"/>
        <end position="455"/>
    </location>
</feature>
<dbReference type="GeneTree" id="ENSGT00940000161584"/>
<evidence type="ECO:0000256" key="4">
    <source>
        <dbReference type="ARBA" id="ARBA00022737"/>
    </source>
</evidence>
<dbReference type="PANTHER" id="PTHR12547:SF174">
    <property type="entry name" value="MRNA DECAY ACTIVATOR PROTEIN ZFP36L2"/>
    <property type="match status" value="1"/>
</dbReference>
<keyword evidence="2 11" id="KW-0963">Cytoplasm</keyword>
<feature type="region of interest" description="Disordered" evidence="12">
    <location>
        <begin position="236"/>
        <end position="287"/>
    </location>
</feature>
<evidence type="ECO:0000256" key="12">
    <source>
        <dbReference type="SAM" id="MobiDB-lite"/>
    </source>
</evidence>
<feature type="zinc finger region" description="C3H1-type" evidence="10">
    <location>
        <begin position="144"/>
        <end position="172"/>
    </location>
</feature>
<dbReference type="GO" id="GO:0005634">
    <property type="term" value="C:nucleus"/>
    <property type="evidence" value="ECO:0007669"/>
    <property type="project" value="UniProtKB-SubCell"/>
</dbReference>
<feature type="domain" description="C3H1-type" evidence="13">
    <location>
        <begin position="182"/>
        <end position="210"/>
    </location>
</feature>
<dbReference type="SUPFAM" id="SSF90229">
    <property type="entry name" value="CCCH zinc finger"/>
    <property type="match status" value="2"/>
</dbReference>
<dbReference type="Pfam" id="PF00642">
    <property type="entry name" value="zf-CCCH"/>
    <property type="match status" value="2"/>
</dbReference>
<dbReference type="FunFam" id="4.10.1000.10:FF:000001">
    <property type="entry name" value="zinc finger CCCH domain-containing protein 15-like"/>
    <property type="match status" value="1"/>
</dbReference>
<dbReference type="GO" id="GO:1990904">
    <property type="term" value="C:ribonucleoprotein complex"/>
    <property type="evidence" value="ECO:0007669"/>
    <property type="project" value="UniProtKB-KW"/>
</dbReference>
<keyword evidence="4 11" id="KW-0677">Repeat</keyword>
<reference evidence="14" key="3">
    <citation type="submission" date="2025-09" db="UniProtKB">
        <authorList>
            <consortium name="Ensembl"/>
        </authorList>
    </citation>
    <scope>IDENTIFICATION</scope>
    <source>
        <strain evidence="14">Isolate ISIS603380</strain>
    </source>
</reference>
<dbReference type="GO" id="GO:0005737">
    <property type="term" value="C:cytoplasm"/>
    <property type="evidence" value="ECO:0007669"/>
    <property type="project" value="UniProtKB-SubCell"/>
</dbReference>
<feature type="region of interest" description="Disordered" evidence="12">
    <location>
        <begin position="414"/>
        <end position="471"/>
    </location>
</feature>
<evidence type="ECO:0000256" key="2">
    <source>
        <dbReference type="ARBA" id="ARBA00022490"/>
    </source>
</evidence>
<keyword evidence="3 10" id="KW-0479">Metal-binding</keyword>
<evidence type="ECO:0000256" key="7">
    <source>
        <dbReference type="ARBA" id="ARBA00022884"/>
    </source>
</evidence>
<evidence type="ECO:0000256" key="5">
    <source>
        <dbReference type="ARBA" id="ARBA00022771"/>
    </source>
</evidence>
<dbReference type="PANTHER" id="PTHR12547">
    <property type="entry name" value="CCCH ZINC FINGER/TIS11-RELATED"/>
    <property type="match status" value="1"/>
</dbReference>
<feature type="domain" description="C3H1-type" evidence="13">
    <location>
        <begin position="144"/>
        <end position="172"/>
    </location>
</feature>
<keyword evidence="9 11" id="KW-0687">Ribonucleoprotein</keyword>
<reference evidence="14 15" key="1">
    <citation type="submission" date="2009-06" db="EMBL/GenBank/DDBJ databases">
        <title>The Genome Sequence of Loxodonta africana (African elephant).</title>
        <authorList>
            <person name="Di Palma F."/>
            <person name="Heiman D."/>
            <person name="Young S."/>
            <person name="Johnson J."/>
            <person name="Lander E.S."/>
            <person name="Lindblad-Toh K."/>
        </authorList>
    </citation>
    <scope>NUCLEOTIDE SEQUENCE [LARGE SCALE GENOMIC DNA]</scope>
    <source>
        <strain evidence="14 15">Isolate ISIS603380</strain>
    </source>
</reference>
<evidence type="ECO:0000256" key="3">
    <source>
        <dbReference type="ARBA" id="ARBA00022723"/>
    </source>
</evidence>
<evidence type="ECO:0000256" key="11">
    <source>
        <dbReference type="RuleBase" id="RU369014"/>
    </source>
</evidence>
<evidence type="ECO:0000256" key="9">
    <source>
        <dbReference type="ARBA" id="ARBA00023274"/>
    </source>
</evidence>
<keyword evidence="1" id="KW-0217">Developmental protein</keyword>
<dbReference type="GO" id="GO:0035925">
    <property type="term" value="F:mRNA 3'-UTR AU-rich region binding"/>
    <property type="evidence" value="ECO:0007669"/>
    <property type="project" value="UniProtKB-UniRule"/>
</dbReference>
<dbReference type="Pfam" id="PF04553">
    <property type="entry name" value="Tis11B_N"/>
    <property type="match status" value="1"/>
</dbReference>
<dbReference type="InterPro" id="IPR045877">
    <property type="entry name" value="ZFP36-like"/>
</dbReference>
<feature type="zinc finger region" description="C3H1-type" evidence="10">
    <location>
        <begin position="182"/>
        <end position="210"/>
    </location>
</feature>
<evidence type="ECO:0000256" key="10">
    <source>
        <dbReference type="PROSITE-ProRule" id="PRU00723"/>
    </source>
</evidence>
<dbReference type="InterPro" id="IPR007635">
    <property type="entry name" value="Tis11B_N"/>
</dbReference>
<keyword evidence="6 10" id="KW-0862">Zinc</keyword>
<dbReference type="Proteomes" id="UP000007646">
    <property type="component" value="Unassembled WGS sequence"/>
</dbReference>
<accession>G3UMF4</accession>
<evidence type="ECO:0000259" key="13">
    <source>
        <dbReference type="PROSITE" id="PS50103"/>
    </source>
</evidence>
<dbReference type="HOGENOM" id="CLU_033040_1_0_1"/>
<dbReference type="GO" id="GO:1900153">
    <property type="term" value="P:positive regulation of nuclear-transcribed mRNA catabolic process, deadenylation-dependent decay"/>
    <property type="evidence" value="ECO:0007669"/>
    <property type="project" value="UniProtKB-UniRule"/>
</dbReference>
<keyword evidence="8 11" id="KW-0539">Nucleus</keyword>
<comment type="function">
    <text evidence="11">Zinc-finger RNA-binding protein that destabilizes several cytoplasmic AU-rich element (ARE)-containing mRNA transcripts by promoting their poly(A) tail removal or deadenylation, and hence provide a mechanism for attenuating protein synthesis. Acts as a 3'-untranslated region (UTR) ARE mRNA-binding adapter protein to communicate signaling events to the mRNA decay machinery. Functions by recruiting the CCR4-NOT deadenylase complex and probably other components of the cytoplasmic RNA decay machinery to the bound ARE-containing mRNAs, and hence promotes ARE-mediated mRNA deadenylation and decay processes. Binds to 3'-UTR ARE of numerous mRNAs.</text>
</comment>
<reference evidence="14" key="2">
    <citation type="submission" date="2025-08" db="UniProtKB">
        <authorList>
            <consortium name="Ensembl"/>
        </authorList>
    </citation>
    <scope>IDENTIFICATION</scope>
    <source>
        <strain evidence="14">Isolate ISIS603380</strain>
    </source>
</reference>
<dbReference type="SMART" id="SM00356">
    <property type="entry name" value="ZnF_C3H1"/>
    <property type="match status" value="2"/>
</dbReference>
<name>G3UMF4_LOXAF</name>
<evidence type="ECO:0000313" key="14">
    <source>
        <dbReference type="Ensembl" id="ENSLAFP00000029013.1"/>
    </source>
</evidence>
<dbReference type="GO" id="GO:0008270">
    <property type="term" value="F:zinc ion binding"/>
    <property type="evidence" value="ECO:0007669"/>
    <property type="project" value="UniProtKB-KW"/>
</dbReference>
<comment type="subcellular location">
    <subcellularLocation>
        <location evidence="11">Nucleus</location>
    </subcellularLocation>
    <subcellularLocation>
        <location evidence="11">Cytoplasm</location>
    </subcellularLocation>
</comment>
<evidence type="ECO:0000256" key="1">
    <source>
        <dbReference type="ARBA" id="ARBA00022473"/>
    </source>
</evidence>
<comment type="subunit">
    <text evidence="11">Associates with the cytoplasmic CCR4-NOT deadenylase complex to trigger ARE-containing mRNA deadenylation and decay processes.</text>
</comment>
<keyword evidence="5 10" id="KW-0863">Zinc-finger</keyword>
<sequence>MSTTLLSAFYDIDFLCKTEKSLANLNLNSMLDKKAVGTPVAAAPSSGFAPGFLRRHSASNLHALAHPAPSPSSCSPKFQGAANGGSSYGTLKEPSGGGGTALLNKENKFRDRSFSENGERSQHLLHLQQQQKGGGGGSQINSTRYKTELCRPFEESGTCKYGEKCQFAHGFHELRSLTRHPKYKTELCRTFHTIGFCPYGPRCHFIHNADERRPAPSGGASGDLRAFSPRDALHLGFAAPPREPRPKLHHSLSFSGFPSGHHQPPGGLESPLLLDSPTSRTPPPPSCSSASSCSSSASSCSSASAASTPSGAPACCASAAAAAAAALLYGAGGAEDLLPPGSQCAACLAASCANNAFAFGPELSSLITPLAIQTHNFAAVAAAYYRSQQQQQQGPASAAAPPSPPFSFQLPRRLSESPVFDAPPSPPDSLSDRDSYLSGSLSSGSLSGSESPSLDPGRRLPIFSRLSISDD</sequence>
<dbReference type="Gene3D" id="4.10.1000.10">
    <property type="entry name" value="Zinc finger, CCCH-type"/>
    <property type="match status" value="2"/>
</dbReference>